<feature type="transmembrane region" description="Helical" evidence="2">
    <location>
        <begin position="6"/>
        <end position="25"/>
    </location>
</feature>
<organism evidence="3 4">
    <name type="scientific">Aeromicrobium senzhongii</name>
    <dbReference type="NCBI Taxonomy" id="2663859"/>
    <lineage>
        <taxon>Bacteria</taxon>
        <taxon>Bacillati</taxon>
        <taxon>Actinomycetota</taxon>
        <taxon>Actinomycetes</taxon>
        <taxon>Propionibacteriales</taxon>
        <taxon>Nocardioidaceae</taxon>
        <taxon>Aeromicrobium</taxon>
    </lineage>
</organism>
<dbReference type="EMBL" id="JACTVM010000001">
    <property type="protein sequence ID" value="MBC9225874.1"/>
    <property type="molecule type" value="Genomic_DNA"/>
</dbReference>
<feature type="compositionally biased region" description="Basic and acidic residues" evidence="1">
    <location>
        <begin position="45"/>
        <end position="56"/>
    </location>
</feature>
<dbReference type="InterPro" id="IPR054284">
    <property type="entry name" value="DUF7019"/>
</dbReference>
<accession>A0A8I0EUP0</accession>
<evidence type="ECO:0000256" key="2">
    <source>
        <dbReference type="SAM" id="Phobius"/>
    </source>
</evidence>
<evidence type="ECO:0000256" key="1">
    <source>
        <dbReference type="SAM" id="MobiDB-lite"/>
    </source>
</evidence>
<protein>
    <submittedName>
        <fullName evidence="3">Uncharacterized protein</fullName>
    </submittedName>
</protein>
<evidence type="ECO:0000313" key="4">
    <source>
        <dbReference type="Proteomes" id="UP000620591"/>
    </source>
</evidence>
<name>A0A8I0EUP0_9ACTN</name>
<comment type="caution">
    <text evidence="3">The sequence shown here is derived from an EMBL/GenBank/DDBJ whole genome shotgun (WGS) entry which is preliminary data.</text>
</comment>
<feature type="region of interest" description="Disordered" evidence="1">
    <location>
        <begin position="32"/>
        <end position="65"/>
    </location>
</feature>
<dbReference type="Pfam" id="PF22880">
    <property type="entry name" value="DUF7019"/>
    <property type="match status" value="1"/>
</dbReference>
<dbReference type="Proteomes" id="UP000620591">
    <property type="component" value="Unassembled WGS sequence"/>
</dbReference>
<gene>
    <name evidence="3" type="ORF">IBG24_06070</name>
</gene>
<sequence length="301" mass="32561">MGKIEVATAGLVFVALLTAMVVAVVRMRGASKHRDHQPVGLGPQRSDREILHDRRGSQVPPARGSRPLRQYQYLAVRKIDLLYEQAVEAGARAATTTSELGSSSIAKVGNTLGPPAELTTVQKLEVLRTRLRVEDAYFRGFLELGTRSPVLIQGSMLMKHAVLPVVEGEESPTQAVWIGRLSNGRFICLGGSASNMDPSVPRGKFLNSGVSGVLQAIRLAHGQVEVPFQPDVRTGGESAEPPTHQFPGAWDAEVVDVWAHLRDLHAHHVSFVAQPMTASNLDIESARYDVLVGSPLSVEYA</sequence>
<evidence type="ECO:0000313" key="3">
    <source>
        <dbReference type="EMBL" id="MBC9225874.1"/>
    </source>
</evidence>
<proteinExistence type="predicted"/>
<keyword evidence="2" id="KW-1133">Transmembrane helix</keyword>
<keyword evidence="2" id="KW-0812">Transmembrane</keyword>
<dbReference type="RefSeq" id="WP_187768907.1">
    <property type="nucleotide sequence ID" value="NZ_JACTVM010000001.1"/>
</dbReference>
<dbReference type="AlphaFoldDB" id="A0A8I0EUP0"/>
<reference evidence="3" key="1">
    <citation type="submission" date="2020-09" db="EMBL/GenBank/DDBJ databases">
        <title>Novel species in genus Aeromicrobium.</title>
        <authorList>
            <person name="Zhang G."/>
        </authorList>
    </citation>
    <scope>NUCLEOTIDE SEQUENCE</scope>
    <source>
        <strain evidence="3">Zg-636</strain>
    </source>
</reference>
<keyword evidence="2" id="KW-0472">Membrane</keyword>